<feature type="domain" description="PAC" evidence="4">
    <location>
        <begin position="80"/>
        <end position="133"/>
    </location>
</feature>
<dbReference type="Gene3D" id="3.30.450.20">
    <property type="entry name" value="PAS domain"/>
    <property type="match status" value="1"/>
</dbReference>
<dbReference type="PROSITE" id="PS50109">
    <property type="entry name" value="HIS_KIN"/>
    <property type="match status" value="1"/>
</dbReference>
<dbReference type="InterPro" id="IPR035965">
    <property type="entry name" value="PAS-like_dom_sf"/>
</dbReference>
<dbReference type="SMART" id="SM00387">
    <property type="entry name" value="HATPase_c"/>
    <property type="match status" value="1"/>
</dbReference>
<dbReference type="SMART" id="SM00091">
    <property type="entry name" value="PAS"/>
    <property type="match status" value="1"/>
</dbReference>
<dbReference type="EMBL" id="MN739756">
    <property type="protein sequence ID" value="QHT25131.1"/>
    <property type="molecule type" value="Genomic_DNA"/>
</dbReference>
<dbReference type="InterPro" id="IPR000014">
    <property type="entry name" value="PAS"/>
</dbReference>
<dbReference type="GO" id="GO:0000155">
    <property type="term" value="F:phosphorelay sensor kinase activity"/>
    <property type="evidence" value="ECO:0007669"/>
    <property type="project" value="TreeGrafter"/>
</dbReference>
<evidence type="ECO:0000259" key="2">
    <source>
        <dbReference type="PROSITE" id="PS50109"/>
    </source>
</evidence>
<dbReference type="InterPro" id="IPR000700">
    <property type="entry name" value="PAS-assoc_C"/>
</dbReference>
<keyword evidence="1" id="KW-0597">Phosphoprotein</keyword>
<dbReference type="PROSITE" id="PS50113">
    <property type="entry name" value="PAC"/>
    <property type="match status" value="1"/>
</dbReference>
<evidence type="ECO:0000313" key="5">
    <source>
        <dbReference type="EMBL" id="QHT25131.1"/>
    </source>
</evidence>
<evidence type="ECO:0008006" key="6">
    <source>
        <dbReference type="Google" id="ProtNLM"/>
    </source>
</evidence>
<dbReference type="Pfam" id="PF13426">
    <property type="entry name" value="PAS_9"/>
    <property type="match status" value="1"/>
</dbReference>
<dbReference type="SUPFAM" id="SSF55874">
    <property type="entry name" value="ATPase domain of HSP90 chaperone/DNA topoisomerase II/histidine kinase"/>
    <property type="match status" value="1"/>
</dbReference>
<protein>
    <recommendedName>
        <fullName evidence="6">Histidine kinase domain-containing protein</fullName>
    </recommendedName>
</protein>
<dbReference type="InterPro" id="IPR003594">
    <property type="entry name" value="HATPase_dom"/>
</dbReference>
<dbReference type="SUPFAM" id="SSF55785">
    <property type="entry name" value="PYP-like sensor domain (PAS domain)"/>
    <property type="match status" value="1"/>
</dbReference>
<dbReference type="PROSITE" id="PS50112">
    <property type="entry name" value="PAS"/>
    <property type="match status" value="1"/>
</dbReference>
<dbReference type="AlphaFoldDB" id="A0A6C0E938"/>
<organism evidence="5">
    <name type="scientific">viral metagenome</name>
    <dbReference type="NCBI Taxonomy" id="1070528"/>
    <lineage>
        <taxon>unclassified sequences</taxon>
        <taxon>metagenomes</taxon>
        <taxon>organismal metagenomes</taxon>
    </lineage>
</organism>
<dbReference type="NCBIfam" id="TIGR00229">
    <property type="entry name" value="sensory_box"/>
    <property type="match status" value="1"/>
</dbReference>
<dbReference type="CDD" id="cd00130">
    <property type="entry name" value="PAS"/>
    <property type="match status" value="1"/>
</dbReference>
<sequence>MDIVIEHDLINMLASVTIETSEVVIITDLNEKILWVNDGFTYLTGYTYQEAIGKKPNMLQGPNTNKETCEKLRNAIKDKKPINIDIVNYSKKGNPYWVKLNIKPYKKDNEVVGFVAVETDMTEYYSPHSGETVVSLRNNNMHAEIISHDSINLLSNIVYNTQEIKDILSLKDNKVDSILDNIIDITKQVVSMLQELMTCEASDMNIDVSQLINQCVKYYSHRCDQKKIQIVTNLFQSFITFPKNHMITIINTLVSNAIKFTENGTITITLSNDGYGLTVTDTGIGIPSEQINKLFLYNTHREGTIGETGKGIGLILLYKLINQYNGKIHVDSIVGKGTSITVSLPCILS</sequence>
<name>A0A6C0E938_9ZZZZ</name>
<dbReference type="PRINTS" id="PR00344">
    <property type="entry name" value="BCTRLSENSOR"/>
</dbReference>
<feature type="domain" description="PAS" evidence="3">
    <location>
        <begin position="24"/>
        <end position="79"/>
    </location>
</feature>
<dbReference type="PANTHER" id="PTHR43547:SF2">
    <property type="entry name" value="HYBRID SIGNAL TRANSDUCTION HISTIDINE KINASE C"/>
    <property type="match status" value="1"/>
</dbReference>
<dbReference type="Gene3D" id="3.30.565.10">
    <property type="entry name" value="Histidine kinase-like ATPase, C-terminal domain"/>
    <property type="match status" value="1"/>
</dbReference>
<dbReference type="InterPro" id="IPR004358">
    <property type="entry name" value="Sig_transdc_His_kin-like_C"/>
</dbReference>
<feature type="domain" description="Histidine kinase" evidence="2">
    <location>
        <begin position="145"/>
        <end position="348"/>
    </location>
</feature>
<reference evidence="5" key="1">
    <citation type="journal article" date="2020" name="Nature">
        <title>Giant virus diversity and host interactions through global metagenomics.</title>
        <authorList>
            <person name="Schulz F."/>
            <person name="Roux S."/>
            <person name="Paez-Espino D."/>
            <person name="Jungbluth S."/>
            <person name="Walsh D.A."/>
            <person name="Denef V.J."/>
            <person name="McMahon K.D."/>
            <person name="Konstantinidis K.T."/>
            <person name="Eloe-Fadrosh E.A."/>
            <person name="Kyrpides N.C."/>
            <person name="Woyke T."/>
        </authorList>
    </citation>
    <scope>NUCLEOTIDE SEQUENCE</scope>
    <source>
        <strain evidence="5">GVMAG-M-3300023179-150</strain>
    </source>
</reference>
<accession>A0A6C0E938</accession>
<dbReference type="InterPro" id="IPR005467">
    <property type="entry name" value="His_kinase_dom"/>
</dbReference>
<evidence type="ECO:0000256" key="1">
    <source>
        <dbReference type="ARBA" id="ARBA00022553"/>
    </source>
</evidence>
<dbReference type="InterPro" id="IPR036890">
    <property type="entry name" value="HATPase_C_sf"/>
</dbReference>
<dbReference type="Pfam" id="PF02518">
    <property type="entry name" value="HATPase_c"/>
    <property type="match status" value="1"/>
</dbReference>
<evidence type="ECO:0000259" key="3">
    <source>
        <dbReference type="PROSITE" id="PS50112"/>
    </source>
</evidence>
<dbReference type="PANTHER" id="PTHR43547">
    <property type="entry name" value="TWO-COMPONENT HISTIDINE KINASE"/>
    <property type="match status" value="1"/>
</dbReference>
<evidence type="ECO:0000259" key="4">
    <source>
        <dbReference type="PROSITE" id="PS50113"/>
    </source>
</evidence>
<proteinExistence type="predicted"/>